<dbReference type="EMBL" id="JAHYCA010000007">
    <property type="protein sequence ID" value="MBW6393033.1"/>
    <property type="molecule type" value="Genomic_DNA"/>
</dbReference>
<dbReference type="Pfam" id="PF04216">
    <property type="entry name" value="FdhE_N"/>
    <property type="match status" value="1"/>
</dbReference>
<dbReference type="InterPro" id="IPR056774">
    <property type="entry name" value="FdhE_N"/>
</dbReference>
<dbReference type="PIRSF" id="PIRSF018296">
    <property type="entry name" value="Format_dh_formtn"/>
    <property type="match status" value="1"/>
</dbReference>
<dbReference type="RefSeq" id="WP_219793321.1">
    <property type="nucleotide sequence ID" value="NZ_JAHYCA010000007.1"/>
</dbReference>
<organism evidence="5 6">
    <name type="scientific">Billgrantia antri</name>
    <dbReference type="NCBI Taxonomy" id="2846777"/>
    <lineage>
        <taxon>Bacteria</taxon>
        <taxon>Pseudomonadati</taxon>
        <taxon>Pseudomonadota</taxon>
        <taxon>Gammaproteobacteria</taxon>
        <taxon>Oceanospirillales</taxon>
        <taxon>Halomonadaceae</taxon>
        <taxon>Billgrantia</taxon>
    </lineage>
</organism>
<dbReference type="InterPro" id="IPR024064">
    <property type="entry name" value="FdhE-like_sf"/>
</dbReference>
<evidence type="ECO:0000256" key="1">
    <source>
        <dbReference type="ARBA" id="ARBA00022490"/>
    </source>
</evidence>
<dbReference type="Gene3D" id="3.90.1670.10">
    <property type="entry name" value="FdhE-like domain"/>
    <property type="match status" value="1"/>
</dbReference>
<feature type="domain" description="FdhE central" evidence="3">
    <location>
        <begin position="184"/>
        <end position="222"/>
    </location>
</feature>
<dbReference type="Pfam" id="PF24859">
    <property type="entry name" value="FdhE_central"/>
    <property type="match status" value="1"/>
</dbReference>
<dbReference type="InterPro" id="IPR056797">
    <property type="entry name" value="FdhE_central"/>
</dbReference>
<sequence>MTHAFGNAPTGVMQPPEVRLPDADHFARRARRLRELADRVAPLGDFLHFMAQLAQAQQAAFEHATPAWQPEPRAFALALEHGMPPLNVQALRSSIDLGTELDAVLDALELHVGQAQRPLLDALRRLSAAEIDRLADEVLAGNAGEPTRRGLMPLVAAALQVAWLRLTRALPQAPARPAGEVRTLCPCCGSPPLASVIEAEPRYHGVRYLQCGLCATQWYLERSLCSVCERSGKLHYLSLSSETDETEEGNAVAQAEACGDCGSYLKIFPRELEPAAEPLADDLASLALDLLLGEKGRYRRSSFNPLLIVDD</sequence>
<dbReference type="InterPro" id="IPR006452">
    <property type="entry name" value="Formate_DH_accessory"/>
</dbReference>
<evidence type="ECO:0000259" key="3">
    <source>
        <dbReference type="Pfam" id="PF24859"/>
    </source>
</evidence>
<feature type="domain" description="FdhE C-terminal" evidence="4">
    <location>
        <begin position="225"/>
        <end position="307"/>
    </location>
</feature>
<evidence type="ECO:0000259" key="2">
    <source>
        <dbReference type="Pfam" id="PF04216"/>
    </source>
</evidence>
<gene>
    <name evidence="5" type="primary">fdhE</name>
    <name evidence="5" type="ORF">KPL81_17910</name>
</gene>
<proteinExistence type="predicted"/>
<reference evidence="5 6" key="1">
    <citation type="submission" date="2021-07" db="EMBL/GenBank/DDBJ databases">
        <authorList>
            <person name="So Y."/>
        </authorList>
    </citation>
    <scope>NUCLEOTIDE SEQUENCE [LARGE SCALE GENOMIC DNA]</scope>
    <source>
        <strain evidence="5 6">Y3S6</strain>
    </source>
</reference>
<protein>
    <submittedName>
        <fullName evidence="5">Formate dehydrogenase accessory protein FdhE</fullName>
    </submittedName>
</protein>
<dbReference type="CDD" id="cd16341">
    <property type="entry name" value="FdhE"/>
    <property type="match status" value="1"/>
</dbReference>
<evidence type="ECO:0000313" key="5">
    <source>
        <dbReference type="EMBL" id="MBW6393033.1"/>
    </source>
</evidence>
<comment type="caution">
    <text evidence="5">The sequence shown here is derived from an EMBL/GenBank/DDBJ whole genome shotgun (WGS) entry which is preliminary data.</text>
</comment>
<dbReference type="NCBIfam" id="TIGR01562">
    <property type="entry name" value="FdhE"/>
    <property type="match status" value="1"/>
</dbReference>
<evidence type="ECO:0000313" key="6">
    <source>
        <dbReference type="Proteomes" id="UP000769617"/>
    </source>
</evidence>
<dbReference type="Proteomes" id="UP000769617">
    <property type="component" value="Unassembled WGS sequence"/>
</dbReference>
<name>A0ABS6ZSH4_9GAMM</name>
<keyword evidence="1" id="KW-0963">Cytoplasm</keyword>
<dbReference type="SUPFAM" id="SSF144020">
    <property type="entry name" value="FdhE-like"/>
    <property type="match status" value="1"/>
</dbReference>
<feature type="domain" description="FdhE N-terminal" evidence="2">
    <location>
        <begin position="15"/>
        <end position="178"/>
    </location>
</feature>
<accession>A0ABS6ZSH4</accession>
<dbReference type="PANTHER" id="PTHR37689">
    <property type="entry name" value="PROTEIN FDHE"/>
    <property type="match status" value="1"/>
</dbReference>
<dbReference type="Pfam" id="PF24860">
    <property type="entry name" value="FdhE_C"/>
    <property type="match status" value="1"/>
</dbReference>
<dbReference type="InterPro" id="IPR056796">
    <property type="entry name" value="FdhE_C"/>
</dbReference>
<keyword evidence="6" id="KW-1185">Reference proteome</keyword>
<evidence type="ECO:0000259" key="4">
    <source>
        <dbReference type="Pfam" id="PF24860"/>
    </source>
</evidence>
<dbReference type="PANTHER" id="PTHR37689:SF1">
    <property type="entry name" value="PROTEIN FDHE"/>
    <property type="match status" value="1"/>
</dbReference>